<comment type="caution">
    <text evidence="1">The sequence shown here is derived from an EMBL/GenBank/DDBJ whole genome shotgun (WGS) entry which is preliminary data.</text>
</comment>
<organism evidence="1 2">
    <name type="scientific">Cephalotrichum gorgonifer</name>
    <dbReference type="NCBI Taxonomy" id="2041049"/>
    <lineage>
        <taxon>Eukaryota</taxon>
        <taxon>Fungi</taxon>
        <taxon>Dikarya</taxon>
        <taxon>Ascomycota</taxon>
        <taxon>Pezizomycotina</taxon>
        <taxon>Sordariomycetes</taxon>
        <taxon>Hypocreomycetidae</taxon>
        <taxon>Microascales</taxon>
        <taxon>Microascaceae</taxon>
        <taxon>Cephalotrichum</taxon>
    </lineage>
</organism>
<sequence>MADDPEATLNAALTLLKTTSASRAVAKRVSGVSGMELAVLRSPQPPRSTPAPQPPVPSIRVNVAVDMILLNPSWSLHADKNTPLNMDPVYYIGFPAPAMPRSRMRLRGDVKALVRIYNLRVVYAIVEPGELRAAAEVPWPENDVWEMAGWGGGVPATLEGFLSAYDDDRGPLGPFVCGGKEYFEIPSEEADVVEGG</sequence>
<name>A0AAE8SWK0_9PEZI</name>
<evidence type="ECO:0000313" key="1">
    <source>
        <dbReference type="EMBL" id="SPO03704.1"/>
    </source>
</evidence>
<proteinExistence type="predicted"/>
<evidence type="ECO:0000313" key="2">
    <source>
        <dbReference type="Proteomes" id="UP001187682"/>
    </source>
</evidence>
<dbReference type="EMBL" id="ONZQ02000008">
    <property type="protein sequence ID" value="SPO03704.1"/>
    <property type="molecule type" value="Genomic_DNA"/>
</dbReference>
<gene>
    <name evidence="1" type="ORF">DNG_06387</name>
</gene>
<accession>A0AAE8SWK0</accession>
<reference evidence="1" key="1">
    <citation type="submission" date="2018-03" db="EMBL/GenBank/DDBJ databases">
        <authorList>
            <person name="Guldener U."/>
        </authorList>
    </citation>
    <scope>NUCLEOTIDE SEQUENCE</scope>
</reference>
<keyword evidence="2" id="KW-1185">Reference proteome</keyword>
<dbReference type="AlphaFoldDB" id="A0AAE8SWK0"/>
<dbReference type="Proteomes" id="UP001187682">
    <property type="component" value="Unassembled WGS sequence"/>
</dbReference>
<protein>
    <submittedName>
        <fullName evidence="1">Uncharacterized protein</fullName>
    </submittedName>
</protein>